<evidence type="ECO:0000313" key="2">
    <source>
        <dbReference type="EMBL" id="KAI5346373.1"/>
    </source>
</evidence>
<feature type="compositionally biased region" description="Basic and acidic residues" evidence="1">
    <location>
        <begin position="162"/>
        <end position="173"/>
    </location>
</feature>
<keyword evidence="3" id="KW-1185">Reference proteome</keyword>
<sequence>MPMNLNLGTQGDLEDYEEDKDSEDDLGTEELEDSEYEVENNITHVDELHYENMQFEDMPHVEVDNIFQDNVAFEENMGCDKVPAINVQCDVPNSNNLIAPNKDKNILHGSDMTELRNSSGDIIVEPIWPIGDQTDWVVPDDVRDRIVLPPITRRRHGRSKEKRLPSRGEEPSTRKCSRCSSTGHYRQTSKNPIAFYPTS</sequence>
<dbReference type="Proteomes" id="UP001054821">
    <property type="component" value="Chromosome 2"/>
</dbReference>
<name>A0AAD4ZIA8_PRUDU</name>
<proteinExistence type="predicted"/>
<gene>
    <name evidence="2" type="ORF">L3X38_014252</name>
</gene>
<dbReference type="AlphaFoldDB" id="A0AAD4ZIA8"/>
<evidence type="ECO:0000313" key="3">
    <source>
        <dbReference type="Proteomes" id="UP001054821"/>
    </source>
</evidence>
<organism evidence="2 3">
    <name type="scientific">Prunus dulcis</name>
    <name type="common">Almond</name>
    <name type="synonym">Amygdalus dulcis</name>
    <dbReference type="NCBI Taxonomy" id="3755"/>
    <lineage>
        <taxon>Eukaryota</taxon>
        <taxon>Viridiplantae</taxon>
        <taxon>Streptophyta</taxon>
        <taxon>Embryophyta</taxon>
        <taxon>Tracheophyta</taxon>
        <taxon>Spermatophyta</taxon>
        <taxon>Magnoliopsida</taxon>
        <taxon>eudicotyledons</taxon>
        <taxon>Gunneridae</taxon>
        <taxon>Pentapetalae</taxon>
        <taxon>rosids</taxon>
        <taxon>fabids</taxon>
        <taxon>Rosales</taxon>
        <taxon>Rosaceae</taxon>
        <taxon>Amygdaloideae</taxon>
        <taxon>Amygdaleae</taxon>
        <taxon>Prunus</taxon>
    </lineage>
</organism>
<dbReference type="EMBL" id="JAJFAZ020000002">
    <property type="protein sequence ID" value="KAI5346373.1"/>
    <property type="molecule type" value="Genomic_DNA"/>
</dbReference>
<feature type="region of interest" description="Disordered" evidence="1">
    <location>
        <begin position="153"/>
        <end position="199"/>
    </location>
</feature>
<accession>A0AAD4ZIA8</accession>
<feature type="compositionally biased region" description="Polar residues" evidence="1">
    <location>
        <begin position="178"/>
        <end position="199"/>
    </location>
</feature>
<evidence type="ECO:0000256" key="1">
    <source>
        <dbReference type="SAM" id="MobiDB-lite"/>
    </source>
</evidence>
<feature type="region of interest" description="Disordered" evidence="1">
    <location>
        <begin position="1"/>
        <end position="34"/>
    </location>
</feature>
<feature type="compositionally biased region" description="Acidic residues" evidence="1">
    <location>
        <begin position="12"/>
        <end position="34"/>
    </location>
</feature>
<comment type="caution">
    <text evidence="2">The sequence shown here is derived from an EMBL/GenBank/DDBJ whole genome shotgun (WGS) entry which is preliminary data.</text>
</comment>
<reference evidence="2 3" key="1">
    <citation type="journal article" date="2022" name="G3 (Bethesda)">
        <title>Whole-genome sequence and methylome profiling of the almond [Prunus dulcis (Mill.) D.A. Webb] cultivar 'Nonpareil'.</title>
        <authorList>
            <person name="D'Amico-Willman K.M."/>
            <person name="Ouma W.Z."/>
            <person name="Meulia T."/>
            <person name="Sideli G.M."/>
            <person name="Gradziel T.M."/>
            <person name="Fresnedo-Ramirez J."/>
        </authorList>
    </citation>
    <scope>NUCLEOTIDE SEQUENCE [LARGE SCALE GENOMIC DNA]</scope>
    <source>
        <strain evidence="2">Clone GOH B32 T37-40</strain>
    </source>
</reference>
<protein>
    <submittedName>
        <fullName evidence="2">Uncharacterized protein</fullName>
    </submittedName>
</protein>